<feature type="binding site" evidence="10">
    <location>
        <position position="122"/>
    </location>
    <ligand>
        <name>Mn(2+)</name>
        <dbReference type="ChEBI" id="CHEBI:29035"/>
    </ligand>
</feature>
<evidence type="ECO:0000256" key="4">
    <source>
        <dbReference type="ARBA" id="ARBA00022490"/>
    </source>
</evidence>
<comment type="similarity">
    <text evidence="2 10">Belongs to the IPP isomerase type 1 family.</text>
</comment>
<evidence type="ECO:0000259" key="12">
    <source>
        <dbReference type="PROSITE" id="PS51462"/>
    </source>
</evidence>
<dbReference type="GO" id="GO:0004452">
    <property type="term" value="F:isopentenyl-diphosphate delta-isomerase activity"/>
    <property type="evidence" value="ECO:0007669"/>
    <property type="project" value="UniProtKB-UniRule"/>
</dbReference>
<comment type="function">
    <text evidence="10">Catalyzes the 1,3-allylic rearrangement of the homoallylic substrate isopentenyl (IPP) to its highly electrophilic allylic isomer, dimethylallyl diphosphate (DMAPP).</text>
</comment>
<dbReference type="InterPro" id="IPR015797">
    <property type="entry name" value="NUDIX_hydrolase-like_dom_sf"/>
</dbReference>
<keyword evidence="5 10" id="KW-0479">Metal-binding</keyword>
<dbReference type="PANTHER" id="PTHR10885">
    <property type="entry name" value="ISOPENTENYL-DIPHOSPHATE DELTA-ISOMERASE"/>
    <property type="match status" value="1"/>
</dbReference>
<comment type="catalytic activity">
    <reaction evidence="10">
        <text>isopentenyl diphosphate = dimethylallyl diphosphate</text>
        <dbReference type="Rhea" id="RHEA:23284"/>
        <dbReference type="ChEBI" id="CHEBI:57623"/>
        <dbReference type="ChEBI" id="CHEBI:128769"/>
        <dbReference type="EC" id="5.3.3.2"/>
    </reaction>
</comment>
<sequence>MPDRLPHDDPDDLVVLLDDDHRPIGTAPRHGVHGTDTPLHLAFSCYLVDGKGRVLLTRRALGKRSWPGVWTNSFCGHPRPGEDLVDAVSRHGRGELGLEPEAIRPVLPDFAYRAVDASGVVENEVCPVFVARTSDDVEPHPDEVEEHRWVDVSDLRETVRVAPWALSPWLVEQAAAMEEADAWHVLAPDETETRP</sequence>
<feature type="binding site" evidence="10">
    <location>
        <position position="77"/>
    </location>
    <ligand>
        <name>Mn(2+)</name>
        <dbReference type="ChEBI" id="CHEBI:29035"/>
    </ligand>
</feature>
<dbReference type="FunFam" id="3.90.79.10:FF:000009">
    <property type="entry name" value="Isopentenyl-diphosphate Delta-isomerase"/>
    <property type="match status" value="1"/>
</dbReference>
<dbReference type="PROSITE" id="PS51462">
    <property type="entry name" value="NUDIX"/>
    <property type="match status" value="1"/>
</dbReference>
<evidence type="ECO:0000256" key="6">
    <source>
        <dbReference type="ARBA" id="ARBA00022842"/>
    </source>
</evidence>
<evidence type="ECO:0000256" key="5">
    <source>
        <dbReference type="ARBA" id="ARBA00022723"/>
    </source>
</evidence>
<dbReference type="NCBIfam" id="TIGR02150">
    <property type="entry name" value="IPP_isom_1"/>
    <property type="match status" value="1"/>
</dbReference>
<dbReference type="UniPathway" id="UPA00059">
    <property type="reaction ID" value="UER00104"/>
</dbReference>
<evidence type="ECO:0000256" key="11">
    <source>
        <dbReference type="PIRSR" id="PIRSR018427-1"/>
    </source>
</evidence>
<dbReference type="NCBIfam" id="NF002995">
    <property type="entry name" value="PRK03759.1"/>
    <property type="match status" value="1"/>
</dbReference>
<keyword evidence="6 10" id="KW-0460">Magnesium</keyword>
<dbReference type="InterPro" id="IPR000086">
    <property type="entry name" value="NUDIX_hydrolase_dom"/>
</dbReference>
<keyword evidence="7 10" id="KW-0464">Manganese</keyword>
<dbReference type="InterPro" id="IPR011876">
    <property type="entry name" value="IsopentenylPP_isomerase_typ1"/>
</dbReference>
<dbReference type="Gene3D" id="3.90.79.10">
    <property type="entry name" value="Nucleoside Triphosphate Pyrophosphohydrolase"/>
    <property type="match status" value="1"/>
</dbReference>
<evidence type="ECO:0000256" key="3">
    <source>
        <dbReference type="ARBA" id="ARBA00012057"/>
    </source>
</evidence>
<keyword evidence="4 10" id="KW-0963">Cytoplasm</keyword>
<feature type="domain" description="Nudix hydrolase" evidence="12">
    <location>
        <begin position="38"/>
        <end position="172"/>
    </location>
</feature>
<evidence type="ECO:0000313" key="14">
    <source>
        <dbReference type="Proteomes" id="UP000659061"/>
    </source>
</evidence>
<evidence type="ECO:0000256" key="1">
    <source>
        <dbReference type="ARBA" id="ARBA00004826"/>
    </source>
</evidence>
<comment type="pathway">
    <text evidence="1 10">Isoprenoid biosynthesis; dimethylallyl diphosphate biosynthesis; dimethylallyl diphosphate from isopentenyl diphosphate: step 1/1.</text>
</comment>
<feature type="binding site" evidence="10">
    <location>
        <position position="124"/>
    </location>
    <ligand>
        <name>Mn(2+)</name>
        <dbReference type="ChEBI" id="CHEBI:29035"/>
    </ligand>
</feature>
<accession>A0A8I0FU55</accession>
<evidence type="ECO:0000256" key="10">
    <source>
        <dbReference type="HAMAP-Rule" id="MF_00202"/>
    </source>
</evidence>
<reference evidence="13" key="1">
    <citation type="submission" date="2020-09" db="EMBL/GenBank/DDBJ databases">
        <title>Novel species in genus Aeromicrobium.</title>
        <authorList>
            <person name="Zhang G."/>
        </authorList>
    </citation>
    <scope>NUCLEOTIDE SEQUENCE</scope>
    <source>
        <strain evidence="13">SSW1-57</strain>
    </source>
</reference>
<keyword evidence="9 10" id="KW-0413">Isomerase</keyword>
<dbReference type="InterPro" id="IPR056375">
    <property type="entry name" value="Idi_bact"/>
</dbReference>
<dbReference type="PANTHER" id="PTHR10885:SF0">
    <property type="entry name" value="ISOPENTENYL-DIPHOSPHATE DELTA-ISOMERASE"/>
    <property type="match status" value="1"/>
</dbReference>
<evidence type="ECO:0000256" key="8">
    <source>
        <dbReference type="ARBA" id="ARBA00023229"/>
    </source>
</evidence>
<feature type="active site" evidence="10 11">
    <location>
        <position position="75"/>
    </location>
</feature>
<dbReference type="AlphaFoldDB" id="A0A8I0FU55"/>
<feature type="binding site" evidence="10">
    <location>
        <position position="95"/>
    </location>
    <ligand>
        <name>Mg(2+)</name>
        <dbReference type="ChEBI" id="CHEBI:18420"/>
    </ligand>
</feature>
<feature type="binding site" evidence="10">
    <location>
        <position position="40"/>
    </location>
    <ligand>
        <name>Mn(2+)</name>
        <dbReference type="ChEBI" id="CHEBI:29035"/>
    </ligand>
</feature>
<evidence type="ECO:0000256" key="7">
    <source>
        <dbReference type="ARBA" id="ARBA00023211"/>
    </source>
</evidence>
<feature type="active site" evidence="10 11">
    <location>
        <position position="124"/>
    </location>
</feature>
<dbReference type="PIRSF" id="PIRSF018427">
    <property type="entry name" value="Isopntndiph_ism"/>
    <property type="match status" value="1"/>
</dbReference>
<dbReference type="Proteomes" id="UP000659061">
    <property type="component" value="Unassembled WGS sequence"/>
</dbReference>
<gene>
    <name evidence="10 13" type="primary">idi</name>
    <name evidence="13" type="ORF">IDH50_05775</name>
</gene>
<feature type="binding site" evidence="10">
    <location>
        <position position="33"/>
    </location>
    <ligand>
        <name>Mn(2+)</name>
        <dbReference type="ChEBI" id="CHEBI:29035"/>
    </ligand>
</feature>
<dbReference type="HAMAP" id="MF_00202">
    <property type="entry name" value="Idi"/>
    <property type="match status" value="1"/>
</dbReference>
<evidence type="ECO:0000313" key="13">
    <source>
        <dbReference type="EMBL" id="MBD1269728.1"/>
    </source>
</evidence>
<organism evidence="13 14">
    <name type="scientific">Aeromicrobium tamlense</name>
    <dbReference type="NCBI Taxonomy" id="375541"/>
    <lineage>
        <taxon>Bacteria</taxon>
        <taxon>Bacillati</taxon>
        <taxon>Actinomycetota</taxon>
        <taxon>Actinomycetes</taxon>
        <taxon>Propionibacteriales</taxon>
        <taxon>Nocardioidaceae</taxon>
        <taxon>Aeromicrobium</taxon>
    </lineage>
</organism>
<protein>
    <recommendedName>
        <fullName evidence="3 10">Isopentenyl-diphosphate Delta-isomerase</fullName>
        <shortName evidence="10">IPP isomerase</shortName>
        <ecNumber evidence="3 10">5.3.3.2</ecNumber>
    </recommendedName>
    <alternativeName>
        <fullName evidence="10">IPP:DMAPP isomerase</fullName>
    </alternativeName>
    <alternativeName>
        <fullName evidence="10">Isopentenyl pyrophosphate isomerase</fullName>
    </alternativeName>
</protein>
<dbReference type="GO" id="GO:0005737">
    <property type="term" value="C:cytoplasm"/>
    <property type="evidence" value="ECO:0007669"/>
    <property type="project" value="UniProtKB-SubCell"/>
</dbReference>
<dbReference type="EMBL" id="JACWMT010000001">
    <property type="protein sequence ID" value="MBD1269728.1"/>
    <property type="molecule type" value="Genomic_DNA"/>
</dbReference>
<comment type="cofactor">
    <cofactor evidence="10">
        <name>Mg(2+)</name>
        <dbReference type="ChEBI" id="CHEBI:18420"/>
    </cofactor>
    <text evidence="10">Binds 1 Mg(2+) ion per subunit. The magnesium ion binds only when substrate is bound.</text>
</comment>
<evidence type="ECO:0000256" key="9">
    <source>
        <dbReference type="ARBA" id="ARBA00023235"/>
    </source>
</evidence>
<dbReference type="Pfam" id="PF00293">
    <property type="entry name" value="NUDIX"/>
    <property type="match status" value="1"/>
</dbReference>
<evidence type="ECO:0000256" key="2">
    <source>
        <dbReference type="ARBA" id="ARBA00007579"/>
    </source>
</evidence>
<comment type="caution">
    <text evidence="13">The sequence shown here is derived from an EMBL/GenBank/DDBJ whole genome shotgun (WGS) entry which is preliminary data.</text>
</comment>
<dbReference type="CDD" id="cd02885">
    <property type="entry name" value="NUDIX_IPP_Isomerase"/>
    <property type="match status" value="1"/>
</dbReference>
<dbReference type="GO" id="GO:0008299">
    <property type="term" value="P:isoprenoid biosynthetic process"/>
    <property type="evidence" value="ECO:0007669"/>
    <property type="project" value="UniProtKB-UniRule"/>
</dbReference>
<proteinExistence type="inferred from homology"/>
<keyword evidence="8 10" id="KW-0414">Isoprene biosynthesis</keyword>
<dbReference type="GO" id="GO:0050992">
    <property type="term" value="P:dimethylallyl diphosphate biosynthetic process"/>
    <property type="evidence" value="ECO:0007669"/>
    <property type="project" value="UniProtKB-UniRule"/>
</dbReference>
<comment type="cofactor">
    <cofactor evidence="10">
        <name>Mn(2+)</name>
        <dbReference type="ChEBI" id="CHEBI:29035"/>
    </cofactor>
    <text evidence="10">Binds 1 Mn(2+) ion per subunit.</text>
</comment>
<name>A0A8I0FU55_9ACTN</name>
<dbReference type="SUPFAM" id="SSF55811">
    <property type="entry name" value="Nudix"/>
    <property type="match status" value="1"/>
</dbReference>
<dbReference type="EC" id="5.3.3.2" evidence="3 10"/>
<comment type="subcellular location">
    <subcellularLocation>
        <location evidence="10">Cytoplasm</location>
    </subcellularLocation>
</comment>
<dbReference type="GO" id="GO:0046872">
    <property type="term" value="F:metal ion binding"/>
    <property type="evidence" value="ECO:0007669"/>
    <property type="project" value="UniProtKB-KW"/>
</dbReference>